<comment type="catalytic activity">
    <reaction evidence="5">
        <text>a primary alcohol + NAD(+) = an aldehyde + NADH + H(+)</text>
        <dbReference type="Rhea" id="RHEA:10736"/>
        <dbReference type="ChEBI" id="CHEBI:15378"/>
        <dbReference type="ChEBI" id="CHEBI:15734"/>
        <dbReference type="ChEBI" id="CHEBI:17478"/>
        <dbReference type="ChEBI" id="CHEBI:57540"/>
        <dbReference type="ChEBI" id="CHEBI:57945"/>
        <dbReference type="EC" id="1.1.1.1"/>
    </reaction>
</comment>
<dbReference type="PANTHER" id="PTHR11496">
    <property type="entry name" value="ALCOHOL DEHYDROGENASE"/>
    <property type="match status" value="1"/>
</dbReference>
<dbReference type="InterPro" id="IPR001670">
    <property type="entry name" value="ADH_Fe/GldA"/>
</dbReference>
<dbReference type="SUPFAM" id="SSF56796">
    <property type="entry name" value="Dehydroquinate synthase-like"/>
    <property type="match status" value="1"/>
</dbReference>
<gene>
    <name evidence="10" type="ORF">SAMN05444398_11172</name>
</gene>
<evidence type="ECO:0000313" key="11">
    <source>
        <dbReference type="Proteomes" id="UP000183974"/>
    </source>
</evidence>
<evidence type="ECO:0000256" key="4">
    <source>
        <dbReference type="ARBA" id="ARBA00049164"/>
    </source>
</evidence>
<dbReference type="FunFam" id="3.40.50.1970:FF:000003">
    <property type="entry name" value="Alcohol dehydrogenase, iron-containing"/>
    <property type="match status" value="1"/>
</dbReference>
<accession>A0A1M7GSK8</accession>
<dbReference type="Pfam" id="PF00465">
    <property type="entry name" value="Fe-ADH"/>
    <property type="match status" value="1"/>
</dbReference>
<comment type="catalytic activity">
    <reaction evidence="4">
        <text>a secondary alcohol + NAD(+) = a ketone + NADH + H(+)</text>
        <dbReference type="Rhea" id="RHEA:10740"/>
        <dbReference type="ChEBI" id="CHEBI:15378"/>
        <dbReference type="ChEBI" id="CHEBI:17087"/>
        <dbReference type="ChEBI" id="CHEBI:35681"/>
        <dbReference type="ChEBI" id="CHEBI:57540"/>
        <dbReference type="ChEBI" id="CHEBI:57945"/>
        <dbReference type="EC" id="1.1.1.1"/>
    </reaction>
</comment>
<comment type="similarity">
    <text evidence="2">Belongs to the iron-containing alcohol dehydrogenase family.</text>
</comment>
<evidence type="ECO:0000256" key="5">
    <source>
        <dbReference type="ARBA" id="ARBA00049243"/>
    </source>
</evidence>
<dbReference type="GO" id="GO:0004022">
    <property type="term" value="F:alcohol dehydrogenase (NAD+) activity"/>
    <property type="evidence" value="ECO:0007669"/>
    <property type="project" value="UniProtKB-EC"/>
</dbReference>
<dbReference type="STRING" id="337701.SAMN05444398_11172"/>
<sequence>MLSGDIVSFHCPTRLHFGHGALAAVTRIVTGAGWSRVMMVVDPALVGGVAYKRLIDDLSRAGVEFCEFSGVDPEPKDINVDGALDVLNAAGADAVIAIGGGSAIDVAKAAAIVATNGGCIADYEGVDAFDVAPLPLIVIPSTAGTGSEVSGAAVITDTSRNVKMAIRHARFGPAAHAVLDPKVVATVPGHVAVHAGVDAFVHAFESYLSKLANPFTDAWNLRAMRVLSGNIRPYVANRENADAALNMLCGASMAAMSFGTTGTGNVHCMAMAIGGLYPVPHGLANAACLPHVARFNFIAAPGRYAQVAEAMGEDVRGCDELTAGRRAISAIEALCDDLGVPSRLRDIGVEKAALPEIAERCHALNYNRWNPRHTTQQEFLNLLQTAY</sequence>
<evidence type="ECO:0000256" key="2">
    <source>
        <dbReference type="ARBA" id="ARBA00007358"/>
    </source>
</evidence>
<dbReference type="InterPro" id="IPR056798">
    <property type="entry name" value="ADH_Fe_C"/>
</dbReference>
<dbReference type="OrthoDB" id="9815791at2"/>
<comment type="cofactor">
    <cofactor evidence="1">
        <name>Fe cation</name>
        <dbReference type="ChEBI" id="CHEBI:24875"/>
    </cofactor>
</comment>
<evidence type="ECO:0000256" key="7">
    <source>
        <dbReference type="ARBA" id="ARBA00076680"/>
    </source>
</evidence>
<feature type="domain" description="Alcohol dehydrogenase iron-type/glycerol dehydrogenase GldA" evidence="8">
    <location>
        <begin position="12"/>
        <end position="181"/>
    </location>
</feature>
<evidence type="ECO:0000256" key="3">
    <source>
        <dbReference type="ARBA" id="ARBA00023002"/>
    </source>
</evidence>
<organism evidence="10 11">
    <name type="scientific">Roseovarius pacificus</name>
    <dbReference type="NCBI Taxonomy" id="337701"/>
    <lineage>
        <taxon>Bacteria</taxon>
        <taxon>Pseudomonadati</taxon>
        <taxon>Pseudomonadota</taxon>
        <taxon>Alphaproteobacteria</taxon>
        <taxon>Rhodobacterales</taxon>
        <taxon>Roseobacteraceae</taxon>
        <taxon>Roseovarius</taxon>
    </lineage>
</organism>
<dbReference type="InterPro" id="IPR039697">
    <property type="entry name" value="Alcohol_dehydrogenase_Fe"/>
</dbReference>
<keyword evidence="3" id="KW-0560">Oxidoreductase</keyword>
<evidence type="ECO:0000256" key="6">
    <source>
        <dbReference type="ARBA" id="ARBA00074848"/>
    </source>
</evidence>
<feature type="domain" description="Fe-containing alcohol dehydrogenase-like C-terminal" evidence="9">
    <location>
        <begin position="193"/>
        <end position="387"/>
    </location>
</feature>
<dbReference type="FunFam" id="1.20.1090.10:FF:000001">
    <property type="entry name" value="Aldehyde-alcohol dehydrogenase"/>
    <property type="match status" value="1"/>
</dbReference>
<evidence type="ECO:0000313" key="10">
    <source>
        <dbReference type="EMBL" id="SHM19354.1"/>
    </source>
</evidence>
<dbReference type="Gene3D" id="3.40.50.1970">
    <property type="match status" value="1"/>
</dbReference>
<dbReference type="RefSeq" id="WP_073035946.1">
    <property type="nucleotide sequence ID" value="NZ_BMLR01000012.1"/>
</dbReference>
<name>A0A1M7GSK8_9RHOB</name>
<dbReference type="PANTHER" id="PTHR11496:SF102">
    <property type="entry name" value="ALCOHOL DEHYDROGENASE 4"/>
    <property type="match status" value="1"/>
</dbReference>
<dbReference type="Pfam" id="PF25137">
    <property type="entry name" value="ADH_Fe_C"/>
    <property type="match status" value="1"/>
</dbReference>
<dbReference type="Proteomes" id="UP000183974">
    <property type="component" value="Unassembled WGS sequence"/>
</dbReference>
<reference evidence="10 11" key="1">
    <citation type="submission" date="2016-11" db="EMBL/GenBank/DDBJ databases">
        <authorList>
            <person name="Jaros S."/>
            <person name="Januszkiewicz K."/>
            <person name="Wedrychowicz H."/>
        </authorList>
    </citation>
    <scope>NUCLEOTIDE SEQUENCE [LARGE SCALE GENOMIC DNA]</scope>
    <source>
        <strain evidence="10 11">DSM 29589</strain>
    </source>
</reference>
<dbReference type="CDD" id="cd08551">
    <property type="entry name" value="Fe-ADH"/>
    <property type="match status" value="1"/>
</dbReference>
<dbReference type="AlphaFoldDB" id="A0A1M7GSK8"/>
<proteinExistence type="inferred from homology"/>
<evidence type="ECO:0000259" key="8">
    <source>
        <dbReference type="Pfam" id="PF00465"/>
    </source>
</evidence>
<protein>
    <recommendedName>
        <fullName evidence="6">Alcohol dehydrogenase 2</fullName>
    </recommendedName>
    <alternativeName>
        <fullName evidence="7">Alcohol dehydrogenase II</fullName>
    </alternativeName>
</protein>
<evidence type="ECO:0000259" key="9">
    <source>
        <dbReference type="Pfam" id="PF25137"/>
    </source>
</evidence>
<evidence type="ECO:0000256" key="1">
    <source>
        <dbReference type="ARBA" id="ARBA00001962"/>
    </source>
</evidence>
<dbReference type="EMBL" id="FRBR01000011">
    <property type="protein sequence ID" value="SHM19354.1"/>
    <property type="molecule type" value="Genomic_DNA"/>
</dbReference>
<dbReference type="GO" id="GO:0046872">
    <property type="term" value="F:metal ion binding"/>
    <property type="evidence" value="ECO:0007669"/>
    <property type="project" value="InterPro"/>
</dbReference>
<dbReference type="Gene3D" id="1.20.1090.10">
    <property type="entry name" value="Dehydroquinate synthase-like - alpha domain"/>
    <property type="match status" value="1"/>
</dbReference>
<keyword evidence="11" id="KW-1185">Reference proteome</keyword>